<dbReference type="AlphaFoldDB" id="A0A645IRX9"/>
<reference evidence="1" key="1">
    <citation type="submission" date="2019-08" db="EMBL/GenBank/DDBJ databases">
        <authorList>
            <person name="Kucharzyk K."/>
            <person name="Murdoch R.W."/>
            <person name="Higgins S."/>
            <person name="Loffler F."/>
        </authorList>
    </citation>
    <scope>NUCLEOTIDE SEQUENCE</scope>
</reference>
<comment type="caution">
    <text evidence="1">The sequence shown here is derived from an EMBL/GenBank/DDBJ whole genome shotgun (WGS) entry which is preliminary data.</text>
</comment>
<protein>
    <submittedName>
        <fullName evidence="1">Uncharacterized protein</fullName>
    </submittedName>
</protein>
<evidence type="ECO:0000313" key="1">
    <source>
        <dbReference type="EMBL" id="MPN53582.1"/>
    </source>
</evidence>
<gene>
    <name evidence="1" type="ORF">SDC9_201246</name>
</gene>
<proteinExistence type="predicted"/>
<accession>A0A645IRX9</accession>
<name>A0A645IRX9_9ZZZZ</name>
<sequence>MMEKLDALAQEREVLIALRDLARAELREGDTLTHRIDGTVGRLTVQRTGPAAGIVVQTNDGKRLPFSTDWVCRSR</sequence>
<dbReference type="EMBL" id="VSSQ01120857">
    <property type="protein sequence ID" value="MPN53582.1"/>
    <property type="molecule type" value="Genomic_DNA"/>
</dbReference>
<organism evidence="1">
    <name type="scientific">bioreactor metagenome</name>
    <dbReference type="NCBI Taxonomy" id="1076179"/>
    <lineage>
        <taxon>unclassified sequences</taxon>
        <taxon>metagenomes</taxon>
        <taxon>ecological metagenomes</taxon>
    </lineage>
</organism>